<organism evidence="1 2">
    <name type="scientific">Leucogyrophana mollusca</name>
    <dbReference type="NCBI Taxonomy" id="85980"/>
    <lineage>
        <taxon>Eukaryota</taxon>
        <taxon>Fungi</taxon>
        <taxon>Dikarya</taxon>
        <taxon>Basidiomycota</taxon>
        <taxon>Agaricomycotina</taxon>
        <taxon>Agaricomycetes</taxon>
        <taxon>Agaricomycetidae</taxon>
        <taxon>Boletales</taxon>
        <taxon>Boletales incertae sedis</taxon>
        <taxon>Leucogyrophana</taxon>
    </lineage>
</organism>
<keyword evidence="2" id="KW-1185">Reference proteome</keyword>
<accession>A0ACB8AW01</accession>
<sequence>MFSFSDEVATRVLGTILRNIQRKNRWKRMSSFPSRLERHGVDLDVICARKQTQTNTPDSNGTHNRDRLGSLVVRGMDTLATTQKSSQGSNRMSATLLTKNDQQKQVGERQ</sequence>
<comment type="caution">
    <text evidence="1">The sequence shown here is derived from an EMBL/GenBank/DDBJ whole genome shotgun (WGS) entry which is preliminary data.</text>
</comment>
<evidence type="ECO:0000313" key="2">
    <source>
        <dbReference type="Proteomes" id="UP000790709"/>
    </source>
</evidence>
<dbReference type="Proteomes" id="UP000790709">
    <property type="component" value="Unassembled WGS sequence"/>
</dbReference>
<protein>
    <submittedName>
        <fullName evidence="1">Uncharacterized protein</fullName>
    </submittedName>
</protein>
<reference evidence="1" key="1">
    <citation type="journal article" date="2021" name="New Phytol.">
        <title>Evolutionary innovations through gain and loss of genes in the ectomycorrhizal Boletales.</title>
        <authorList>
            <person name="Wu G."/>
            <person name="Miyauchi S."/>
            <person name="Morin E."/>
            <person name="Kuo A."/>
            <person name="Drula E."/>
            <person name="Varga T."/>
            <person name="Kohler A."/>
            <person name="Feng B."/>
            <person name="Cao Y."/>
            <person name="Lipzen A."/>
            <person name="Daum C."/>
            <person name="Hundley H."/>
            <person name="Pangilinan J."/>
            <person name="Johnson J."/>
            <person name="Barry K."/>
            <person name="LaButti K."/>
            <person name="Ng V."/>
            <person name="Ahrendt S."/>
            <person name="Min B."/>
            <person name="Choi I.G."/>
            <person name="Park H."/>
            <person name="Plett J.M."/>
            <person name="Magnuson J."/>
            <person name="Spatafora J.W."/>
            <person name="Nagy L.G."/>
            <person name="Henrissat B."/>
            <person name="Grigoriev I.V."/>
            <person name="Yang Z.L."/>
            <person name="Xu J."/>
            <person name="Martin F.M."/>
        </authorList>
    </citation>
    <scope>NUCLEOTIDE SEQUENCE</scope>
    <source>
        <strain evidence="1">KUC20120723A-06</strain>
    </source>
</reference>
<name>A0ACB8AW01_9AGAM</name>
<gene>
    <name evidence="1" type="ORF">BV22DRAFT_937101</name>
</gene>
<evidence type="ECO:0000313" key="1">
    <source>
        <dbReference type="EMBL" id="KAH7917429.1"/>
    </source>
</evidence>
<dbReference type="EMBL" id="MU267068">
    <property type="protein sequence ID" value="KAH7917429.1"/>
    <property type="molecule type" value="Genomic_DNA"/>
</dbReference>
<proteinExistence type="predicted"/>